<dbReference type="InterPro" id="IPR010281">
    <property type="entry name" value="DUF885"/>
</dbReference>
<dbReference type="AlphaFoldDB" id="A0AAV6V2A7"/>
<evidence type="ECO:0000313" key="2">
    <source>
        <dbReference type="EMBL" id="KAG8189984.1"/>
    </source>
</evidence>
<dbReference type="EMBL" id="JAFNEN010000198">
    <property type="protein sequence ID" value="KAG8189984.1"/>
    <property type="molecule type" value="Genomic_DNA"/>
</dbReference>
<evidence type="ECO:0000313" key="3">
    <source>
        <dbReference type="Proteomes" id="UP000827092"/>
    </source>
</evidence>
<name>A0AAV6V2A7_9ARAC</name>
<comment type="caution">
    <text evidence="2">The sequence shown here is derived from an EMBL/GenBank/DDBJ whole genome shotgun (WGS) entry which is preliminary data.</text>
</comment>
<accession>A0AAV6V2A7</accession>
<reference evidence="2 3" key="1">
    <citation type="journal article" date="2022" name="Nat. Ecol. Evol.">
        <title>A masculinizing supergene underlies an exaggerated male reproductive morph in a spider.</title>
        <authorList>
            <person name="Hendrickx F."/>
            <person name="De Corte Z."/>
            <person name="Sonet G."/>
            <person name="Van Belleghem S.M."/>
            <person name="Kostlbacher S."/>
            <person name="Vangestel C."/>
        </authorList>
    </citation>
    <scope>NUCLEOTIDE SEQUENCE [LARGE SCALE GENOMIC DNA]</scope>
    <source>
        <strain evidence="2">W744_W776</strain>
    </source>
</reference>
<dbReference type="PANTHER" id="PTHR33361:SF2">
    <property type="entry name" value="DUF885 DOMAIN-CONTAINING PROTEIN"/>
    <property type="match status" value="1"/>
</dbReference>
<proteinExistence type="predicted"/>
<organism evidence="2 3">
    <name type="scientific">Oedothorax gibbosus</name>
    <dbReference type="NCBI Taxonomy" id="931172"/>
    <lineage>
        <taxon>Eukaryota</taxon>
        <taxon>Metazoa</taxon>
        <taxon>Ecdysozoa</taxon>
        <taxon>Arthropoda</taxon>
        <taxon>Chelicerata</taxon>
        <taxon>Arachnida</taxon>
        <taxon>Araneae</taxon>
        <taxon>Araneomorphae</taxon>
        <taxon>Entelegynae</taxon>
        <taxon>Araneoidea</taxon>
        <taxon>Linyphiidae</taxon>
        <taxon>Erigoninae</taxon>
        <taxon>Oedothorax</taxon>
    </lineage>
</organism>
<keyword evidence="1" id="KW-0732">Signal</keyword>
<dbReference type="Proteomes" id="UP000827092">
    <property type="component" value="Unassembled WGS sequence"/>
</dbReference>
<dbReference type="PANTHER" id="PTHR33361">
    <property type="entry name" value="GLR0591 PROTEIN"/>
    <property type="match status" value="1"/>
</dbReference>
<dbReference type="Pfam" id="PF05960">
    <property type="entry name" value="DUF885"/>
    <property type="match status" value="1"/>
</dbReference>
<sequence>MKYIRFFGFLAIGAVMVVSQDTSTAPHLDASQVENLSQAMFDEYWDLTLQLYPEKATILGDERFGDRLSSYSLQAYEKIKVMLNEFLERANQLLSETEEGSETQTNLGLFVTNIRKKLDYIMSGSHLFPVSKMYTPEMSLRKLLRYTKLNNAQQYWNLIARYRAIPTQIDEQIELFREGIRTNYTLSDRSMFTSSINLEQNVTDSPFYKPFLNITNVNSTDETDELQQNATDAIINHLIPAFKKLDDFLKEEYSLHVRPGIGVGSLPNGREFYIHSLSYHLTDTNVTPEEIHQVGLQEVQRITEEMNEVIKSLGYNMTQKEFSDQLRRNESQYFTTEAKALETYREVLEHEITPKLLQLFKFIPDKKLTVEKVPKELSAGPMAYYSMPSPDNSTPGTFWLDTTNLGNVPKYDVVTLAMHEGVPGHHFQYSYIMEQKNVPDFRKYDVHSSAFGEGWALYAEYLGYELGLYEDPYMRYGHLSYEIFRACRMVVDTGIHVLGWSRQQAIDYMVYNSAHSLDSIEREVDRYITWPGQACAYKYGELKIKEMRKKAESVMGPEFDIKEFHDIILRNNGPLELVAKQVDRYIATTARYGTTLDSIQLD</sequence>
<feature type="signal peptide" evidence="1">
    <location>
        <begin position="1"/>
        <end position="19"/>
    </location>
</feature>
<gene>
    <name evidence="2" type="ORF">JTE90_001441</name>
</gene>
<protein>
    <recommendedName>
        <fullName evidence="4">DUF885 domain-containing protein</fullName>
    </recommendedName>
</protein>
<keyword evidence="3" id="KW-1185">Reference proteome</keyword>
<evidence type="ECO:0008006" key="4">
    <source>
        <dbReference type="Google" id="ProtNLM"/>
    </source>
</evidence>
<evidence type="ECO:0000256" key="1">
    <source>
        <dbReference type="SAM" id="SignalP"/>
    </source>
</evidence>
<feature type="chain" id="PRO_5043820816" description="DUF885 domain-containing protein" evidence="1">
    <location>
        <begin position="20"/>
        <end position="602"/>
    </location>
</feature>